<protein>
    <submittedName>
        <fullName evidence="2">Uncharacterized protein</fullName>
    </submittedName>
</protein>
<sequence length="647" mass="71841">MGSHYCWGATWNPASADSPHIVKEIEIQVNERVYSHVAIAERIGRAVLKRNKECTLPALKKRFENRAAHLLPHITILPEAEFEKELKKLISASSSSILRGQEQVSAPSRGVSFASKPVVLLLNQLCGRENPPRLITAPKSYSSAAQQTNAPAAPPAAAAAGIVTCRSGSARSQFSSTKRRFGEVGQSDPLSSSSVSLSSSSISHSRPPPRTNTTVTPPRERRTPLEACFEEAIEHSPAHRRDGLRREIEEAHKQREAAAVQRGVREERGRQELQNTRQAFERLVVEPLRRLLDSPYDHACDPLGVLVMNRLDKNPAQNVGRAVFVCRDPNPVPATDESVGCTKYSVYTCAHCAYTPLGERFETLLIVRLPVHPLSSESESEPLDSFELVTSGVIGKEWVFEVDVVDDEGEKERTGSEWVDVSFTTNAFFLSLPECPLHVSEYNEPLGIPDVLEFRLDEVIEALFEYGWDTGLRMHAVPNSQVVVASDLVGGKIPKLCDVAINRTEQYRGGAIREVDEGRLYQDPSIVFARQGEFLKGNLKKEDFRAQEDFEHALEAYAKLCIVPSDSGRGCMCLRRERGGDQSSWQSALFGLFSGVKIWRGQKDTEAEEVNSNVHGDIFFLAHAVERHRETGELVRLRKQQGGAFTV</sequence>
<dbReference type="EMBL" id="CDMZ01000801">
    <property type="protein sequence ID" value="CEM21794.1"/>
    <property type="molecule type" value="Genomic_DNA"/>
</dbReference>
<evidence type="ECO:0000256" key="1">
    <source>
        <dbReference type="SAM" id="MobiDB-lite"/>
    </source>
</evidence>
<feature type="compositionally biased region" description="Low complexity" evidence="1">
    <location>
        <begin position="187"/>
        <end position="217"/>
    </location>
</feature>
<gene>
    <name evidence="2" type="ORF">Cvel_19732</name>
</gene>
<proteinExistence type="predicted"/>
<accession>A0A0G4G1C6</accession>
<name>A0A0G4G1C6_9ALVE</name>
<feature type="region of interest" description="Disordered" evidence="1">
    <location>
        <begin position="173"/>
        <end position="221"/>
    </location>
</feature>
<organism evidence="2">
    <name type="scientific">Chromera velia CCMP2878</name>
    <dbReference type="NCBI Taxonomy" id="1169474"/>
    <lineage>
        <taxon>Eukaryota</taxon>
        <taxon>Sar</taxon>
        <taxon>Alveolata</taxon>
        <taxon>Colpodellida</taxon>
        <taxon>Chromeraceae</taxon>
        <taxon>Chromera</taxon>
    </lineage>
</organism>
<evidence type="ECO:0000313" key="2">
    <source>
        <dbReference type="EMBL" id="CEM21794.1"/>
    </source>
</evidence>
<reference evidence="2" key="1">
    <citation type="submission" date="2014-11" db="EMBL/GenBank/DDBJ databases">
        <authorList>
            <person name="Otto D Thomas"/>
            <person name="Naeem Raeece"/>
        </authorList>
    </citation>
    <scope>NUCLEOTIDE SEQUENCE</scope>
</reference>
<dbReference type="VEuPathDB" id="CryptoDB:Cvel_19732"/>
<dbReference type="AlphaFoldDB" id="A0A0G4G1C6"/>